<feature type="compositionally biased region" description="Low complexity" evidence="1">
    <location>
        <begin position="190"/>
        <end position="203"/>
    </location>
</feature>
<organism evidence="2 3">
    <name type="scientific">Asparagus officinalis</name>
    <name type="common">Garden asparagus</name>
    <dbReference type="NCBI Taxonomy" id="4686"/>
    <lineage>
        <taxon>Eukaryota</taxon>
        <taxon>Viridiplantae</taxon>
        <taxon>Streptophyta</taxon>
        <taxon>Embryophyta</taxon>
        <taxon>Tracheophyta</taxon>
        <taxon>Spermatophyta</taxon>
        <taxon>Magnoliopsida</taxon>
        <taxon>Liliopsida</taxon>
        <taxon>Asparagales</taxon>
        <taxon>Asparagaceae</taxon>
        <taxon>Asparagoideae</taxon>
        <taxon>Asparagus</taxon>
    </lineage>
</organism>
<feature type="compositionally biased region" description="Polar residues" evidence="1">
    <location>
        <begin position="17"/>
        <end position="32"/>
    </location>
</feature>
<evidence type="ECO:0000313" key="2">
    <source>
        <dbReference type="EMBL" id="ONK75144.1"/>
    </source>
</evidence>
<evidence type="ECO:0000313" key="3">
    <source>
        <dbReference type="Proteomes" id="UP000243459"/>
    </source>
</evidence>
<accession>A0A5P1FAR7</accession>
<dbReference type="Proteomes" id="UP000243459">
    <property type="component" value="Chromosome 3"/>
</dbReference>
<feature type="region of interest" description="Disordered" evidence="1">
    <location>
        <begin position="1"/>
        <end position="57"/>
    </location>
</feature>
<dbReference type="Gramene" id="ONK75144">
    <property type="protein sequence ID" value="ONK75144"/>
    <property type="gene ID" value="A4U43_C03F13820"/>
</dbReference>
<evidence type="ECO:0000256" key="1">
    <source>
        <dbReference type="SAM" id="MobiDB-lite"/>
    </source>
</evidence>
<reference evidence="3" key="1">
    <citation type="journal article" date="2017" name="Nat. Commun.">
        <title>The asparagus genome sheds light on the origin and evolution of a young Y chromosome.</title>
        <authorList>
            <person name="Harkess A."/>
            <person name="Zhou J."/>
            <person name="Xu C."/>
            <person name="Bowers J.E."/>
            <person name="Van der Hulst R."/>
            <person name="Ayyampalayam S."/>
            <person name="Mercati F."/>
            <person name="Riccardi P."/>
            <person name="McKain M.R."/>
            <person name="Kakrana A."/>
            <person name="Tang H."/>
            <person name="Ray J."/>
            <person name="Groenendijk J."/>
            <person name="Arikit S."/>
            <person name="Mathioni S.M."/>
            <person name="Nakano M."/>
            <person name="Shan H."/>
            <person name="Telgmann-Rauber A."/>
            <person name="Kanno A."/>
            <person name="Yue Z."/>
            <person name="Chen H."/>
            <person name="Li W."/>
            <person name="Chen Y."/>
            <person name="Xu X."/>
            <person name="Zhang Y."/>
            <person name="Luo S."/>
            <person name="Chen H."/>
            <person name="Gao J."/>
            <person name="Mao Z."/>
            <person name="Pires J.C."/>
            <person name="Luo M."/>
            <person name="Kudrna D."/>
            <person name="Wing R.A."/>
            <person name="Meyers B.C."/>
            <person name="Yi K."/>
            <person name="Kong H."/>
            <person name="Lavrijsen P."/>
            <person name="Sunseri F."/>
            <person name="Falavigna A."/>
            <person name="Ye Y."/>
            <person name="Leebens-Mack J.H."/>
            <person name="Chen G."/>
        </authorList>
    </citation>
    <scope>NUCLEOTIDE SEQUENCE [LARGE SCALE GENOMIC DNA]</scope>
    <source>
        <strain evidence="3">cv. DH0086</strain>
    </source>
</reference>
<sequence length="263" mass="27796">MSDSGDSLNGNGGMSSTSLEPVSGTGDSAESENFTEKLDGGSSSSGDSFSEKRQKGMLAIEIPRRAAEGFSSTLPAEGIKSPALERLRSLRRILSRGSLNSPRGNSDIEQGTAIGLQKNLPVSESATHANEKVVEIAVETQGENSVNKSNEEGSSSYMGSFPPPPSSSSRKRKEGMLMIDIPSRANGAFSSSNAPLSSSRVPSDSPLPTSRLLEEIKSPVMGRMKSLKRMLSRGRMSFKGVGTSYTSMGSDIEQGGVSDYKCR</sequence>
<feature type="region of interest" description="Disordered" evidence="1">
    <location>
        <begin position="239"/>
        <end position="263"/>
    </location>
</feature>
<proteinExistence type="predicted"/>
<dbReference type="EMBL" id="CM007383">
    <property type="protein sequence ID" value="ONK75144.1"/>
    <property type="molecule type" value="Genomic_DNA"/>
</dbReference>
<protein>
    <submittedName>
        <fullName evidence="2">Uncharacterized protein</fullName>
    </submittedName>
</protein>
<feature type="region of interest" description="Disordered" evidence="1">
    <location>
        <begin position="119"/>
        <end position="211"/>
    </location>
</feature>
<keyword evidence="3" id="KW-1185">Reference proteome</keyword>
<dbReference type="AlphaFoldDB" id="A0A5P1FAR7"/>
<name>A0A5P1FAR7_ASPOF</name>
<gene>
    <name evidence="2" type="ORF">A4U43_C03F13820</name>
</gene>